<protein>
    <submittedName>
        <fullName evidence="2">Uncharacterized protein</fullName>
    </submittedName>
</protein>
<accession>A0A5J5IMU6</accession>
<evidence type="ECO:0000313" key="3">
    <source>
        <dbReference type="Proteomes" id="UP000326903"/>
    </source>
</evidence>
<organism evidence="2 3">
    <name type="scientific">Ginsengibacter hankyongi</name>
    <dbReference type="NCBI Taxonomy" id="2607284"/>
    <lineage>
        <taxon>Bacteria</taxon>
        <taxon>Pseudomonadati</taxon>
        <taxon>Bacteroidota</taxon>
        <taxon>Chitinophagia</taxon>
        <taxon>Chitinophagales</taxon>
        <taxon>Chitinophagaceae</taxon>
        <taxon>Ginsengibacter</taxon>
    </lineage>
</organism>
<dbReference type="Proteomes" id="UP000326903">
    <property type="component" value="Unassembled WGS sequence"/>
</dbReference>
<gene>
    <name evidence="2" type="ORF">FW778_07425</name>
</gene>
<dbReference type="AlphaFoldDB" id="A0A5J5IMU6"/>
<evidence type="ECO:0000256" key="1">
    <source>
        <dbReference type="SAM" id="SignalP"/>
    </source>
</evidence>
<sequence>MKKIFTLLFSVGFFATSFAQTNNRDNNNRNDQHVTAKSNDDYKKLDNHRDDIYNFPAKERDREIAKINNDFNFKIKSIKGNHRLKRSQKKMWIQKIQSEKAQQIQAVNAKFNSKYNAAFNEHVKQYDKHTD</sequence>
<dbReference type="EMBL" id="VYQF01000001">
    <property type="protein sequence ID" value="KAA9041838.1"/>
    <property type="molecule type" value="Genomic_DNA"/>
</dbReference>
<name>A0A5J5IMU6_9BACT</name>
<dbReference type="RefSeq" id="WP_150413967.1">
    <property type="nucleotide sequence ID" value="NZ_VYQF01000001.1"/>
</dbReference>
<feature type="signal peptide" evidence="1">
    <location>
        <begin position="1"/>
        <end position="19"/>
    </location>
</feature>
<feature type="chain" id="PRO_5023819704" evidence="1">
    <location>
        <begin position="20"/>
        <end position="131"/>
    </location>
</feature>
<keyword evidence="3" id="KW-1185">Reference proteome</keyword>
<proteinExistence type="predicted"/>
<evidence type="ECO:0000313" key="2">
    <source>
        <dbReference type="EMBL" id="KAA9041838.1"/>
    </source>
</evidence>
<comment type="caution">
    <text evidence="2">The sequence shown here is derived from an EMBL/GenBank/DDBJ whole genome shotgun (WGS) entry which is preliminary data.</text>
</comment>
<reference evidence="2 3" key="1">
    <citation type="submission" date="2019-09" db="EMBL/GenBank/DDBJ databases">
        <title>Draft genome sequence of Ginsengibacter sp. BR5-29.</title>
        <authorList>
            <person name="Im W.-T."/>
        </authorList>
    </citation>
    <scope>NUCLEOTIDE SEQUENCE [LARGE SCALE GENOMIC DNA]</scope>
    <source>
        <strain evidence="2 3">BR5-29</strain>
    </source>
</reference>
<keyword evidence="1" id="KW-0732">Signal</keyword>